<evidence type="ECO:0000313" key="2">
    <source>
        <dbReference type="EMBL" id="KAG0284177.1"/>
    </source>
</evidence>
<keyword evidence="3" id="KW-1185">Reference proteome</keyword>
<evidence type="ECO:0000256" key="1">
    <source>
        <dbReference type="SAM" id="MobiDB-lite"/>
    </source>
</evidence>
<comment type="caution">
    <text evidence="2">The sequence shown here is derived from an EMBL/GenBank/DDBJ whole genome shotgun (WGS) entry which is preliminary data.</text>
</comment>
<reference evidence="2 3" key="1">
    <citation type="journal article" date="2020" name="Fungal Divers.">
        <title>Resolving the Mortierellaceae phylogeny through synthesis of multi-gene phylogenetics and phylogenomics.</title>
        <authorList>
            <person name="Vandepol N."/>
            <person name="Liber J."/>
            <person name="Desiro A."/>
            <person name="Na H."/>
            <person name="Kennedy M."/>
            <person name="Barry K."/>
            <person name="Grigoriev I.V."/>
            <person name="Miller A.N."/>
            <person name="O'Donnell K."/>
            <person name="Stajich J.E."/>
            <person name="Bonito G."/>
        </authorList>
    </citation>
    <scope>NUCLEOTIDE SEQUENCE [LARGE SCALE GENOMIC DNA]</scope>
    <source>
        <strain evidence="2 3">AD045</strain>
    </source>
</reference>
<evidence type="ECO:0000313" key="3">
    <source>
        <dbReference type="Proteomes" id="UP001194696"/>
    </source>
</evidence>
<accession>A0ABQ7JS74</accession>
<organism evidence="2 3">
    <name type="scientific">Linnemannia gamsii</name>
    <dbReference type="NCBI Taxonomy" id="64522"/>
    <lineage>
        <taxon>Eukaryota</taxon>
        <taxon>Fungi</taxon>
        <taxon>Fungi incertae sedis</taxon>
        <taxon>Mucoromycota</taxon>
        <taxon>Mortierellomycotina</taxon>
        <taxon>Mortierellomycetes</taxon>
        <taxon>Mortierellales</taxon>
        <taxon>Mortierellaceae</taxon>
        <taxon>Linnemannia</taxon>
    </lineage>
</organism>
<proteinExistence type="predicted"/>
<gene>
    <name evidence="2" type="ORF">BGZ96_011456</name>
</gene>
<name>A0ABQ7JS74_9FUNG</name>
<feature type="region of interest" description="Disordered" evidence="1">
    <location>
        <begin position="215"/>
        <end position="243"/>
    </location>
</feature>
<protein>
    <submittedName>
        <fullName evidence="2">Uncharacterized protein</fullName>
    </submittedName>
</protein>
<sequence length="243" mass="26076">MTTRPGFPFLIETRKLSSNPPVTGNKVQNIARKYSLLAKQAAGDGNYVPRNNVEKQPIITGAVKPKVAVATAAAATAAASVTKIPEVTQEKLEEETVALASPVDVEQEIETSLQVSDLTNKVEEIEIAPKEEEKKVEEVAAPVVVEEPIVEEPLVEEPIHEEPVVETKEQEQEAVVAEVVKAAEAEVPAAVEEVKAVAEAPVAVAVAVEEEKKEEEAPVVVEAAKQDTQSIEEEEIKNAPIEA</sequence>
<dbReference type="EMBL" id="JAAAIM010000805">
    <property type="protein sequence ID" value="KAG0284177.1"/>
    <property type="molecule type" value="Genomic_DNA"/>
</dbReference>
<dbReference type="Proteomes" id="UP001194696">
    <property type="component" value="Unassembled WGS sequence"/>
</dbReference>